<dbReference type="InterPro" id="IPR000702">
    <property type="entry name" value="Ribosomal_uL6-like"/>
</dbReference>
<comment type="caution">
    <text evidence="6">The sequence shown here is derived from an EMBL/GenBank/DDBJ whole genome shotgun (WGS) entry which is preliminary data.</text>
</comment>
<keyword evidence="7" id="KW-1185">Reference proteome</keyword>
<evidence type="ECO:0000256" key="1">
    <source>
        <dbReference type="ARBA" id="ARBA00009356"/>
    </source>
</evidence>
<dbReference type="OrthoDB" id="540873at2759"/>
<proteinExistence type="inferred from homology"/>
<evidence type="ECO:0000313" key="6">
    <source>
        <dbReference type="EMBL" id="CAI2191406.1"/>
    </source>
</evidence>
<evidence type="ECO:0000256" key="3">
    <source>
        <dbReference type="ARBA" id="ARBA00023274"/>
    </source>
</evidence>
<reference evidence="6" key="1">
    <citation type="submission" date="2022-08" db="EMBL/GenBank/DDBJ databases">
        <authorList>
            <person name="Kallberg Y."/>
            <person name="Tangrot J."/>
            <person name="Rosling A."/>
        </authorList>
    </citation>
    <scope>NUCLEOTIDE SEQUENCE</scope>
    <source>
        <strain evidence="6">Wild A</strain>
    </source>
</reference>
<sequence length="185" mass="20897">MTIVNRILIVPENVQVNIKEPAQKIEISGSRGKLELKIFPEVKIIQEGNQIFTKPIDTKRSSVARKAYALTGTMNSLIYNAMEGVKNGHTRKLVVKGVGYKVLIKGKELEFTLGKSHLDRLVVPADLETKCPDNTQIIIQGVDKEKVGQFAAQTRRLRRHRPYKLKGIYYTEEKIKLKAGKTVNK</sequence>
<dbReference type="SUPFAM" id="SSF56053">
    <property type="entry name" value="Ribosomal protein L6"/>
    <property type="match status" value="2"/>
</dbReference>
<dbReference type="InterPro" id="IPR020040">
    <property type="entry name" value="Ribosomal_uL6_a/b-dom"/>
</dbReference>
<dbReference type="GO" id="GO:0002181">
    <property type="term" value="P:cytoplasmic translation"/>
    <property type="evidence" value="ECO:0007669"/>
    <property type="project" value="TreeGrafter"/>
</dbReference>
<evidence type="ECO:0000313" key="7">
    <source>
        <dbReference type="Proteomes" id="UP001153678"/>
    </source>
</evidence>
<dbReference type="InterPro" id="IPR036789">
    <property type="entry name" value="Ribosomal_uL6-like_a/b-dom_sf"/>
</dbReference>
<dbReference type="Proteomes" id="UP001153678">
    <property type="component" value="Unassembled WGS sequence"/>
</dbReference>
<dbReference type="PRINTS" id="PR00059">
    <property type="entry name" value="RIBOSOMALL6"/>
</dbReference>
<protein>
    <submittedName>
        <fullName evidence="6">12419_t:CDS:1</fullName>
    </submittedName>
</protein>
<dbReference type="InterPro" id="IPR019906">
    <property type="entry name" value="Ribosomal_uL6_bac-type"/>
</dbReference>
<evidence type="ECO:0000259" key="5">
    <source>
        <dbReference type="Pfam" id="PF00347"/>
    </source>
</evidence>
<keyword evidence="3 4" id="KW-0687">Ribonucleoprotein</keyword>
<keyword evidence="2 4" id="KW-0689">Ribosomal protein</keyword>
<gene>
    <name evidence="6" type="ORF">FWILDA_LOCUS15056</name>
</gene>
<dbReference type="GO" id="GO:0003735">
    <property type="term" value="F:structural constituent of ribosome"/>
    <property type="evidence" value="ECO:0007669"/>
    <property type="project" value="InterPro"/>
</dbReference>
<comment type="similarity">
    <text evidence="1 4">Belongs to the universal ribosomal protein uL6 family.</text>
</comment>
<accession>A0A9W4T3N1</accession>
<dbReference type="Pfam" id="PF00347">
    <property type="entry name" value="Ribosomal_L6"/>
    <property type="match status" value="2"/>
</dbReference>
<dbReference type="Gene3D" id="3.90.930.12">
    <property type="entry name" value="Ribosomal protein L6, alpha-beta domain"/>
    <property type="match status" value="2"/>
</dbReference>
<dbReference type="AlphaFoldDB" id="A0A9W4T3N1"/>
<dbReference type="PANTHER" id="PTHR11655:SF14">
    <property type="entry name" value="LARGE RIBOSOMAL SUBUNIT PROTEIN UL6M"/>
    <property type="match status" value="1"/>
</dbReference>
<evidence type="ECO:0000256" key="4">
    <source>
        <dbReference type="RuleBase" id="RU003869"/>
    </source>
</evidence>
<dbReference type="PIRSF" id="PIRSF002162">
    <property type="entry name" value="Ribosomal_L6"/>
    <property type="match status" value="1"/>
</dbReference>
<dbReference type="PANTHER" id="PTHR11655">
    <property type="entry name" value="60S/50S RIBOSOMAL PROTEIN L6/L9"/>
    <property type="match status" value="1"/>
</dbReference>
<feature type="domain" description="Large ribosomal subunit protein uL6 alpha-beta" evidence="5">
    <location>
        <begin position="10"/>
        <end position="88"/>
    </location>
</feature>
<dbReference type="GO" id="GO:0019843">
    <property type="term" value="F:rRNA binding"/>
    <property type="evidence" value="ECO:0007669"/>
    <property type="project" value="InterPro"/>
</dbReference>
<feature type="domain" description="Large ribosomal subunit protein uL6 alpha-beta" evidence="5">
    <location>
        <begin position="97"/>
        <end position="170"/>
    </location>
</feature>
<dbReference type="EMBL" id="CAMKVN010007386">
    <property type="protein sequence ID" value="CAI2191406.1"/>
    <property type="molecule type" value="Genomic_DNA"/>
</dbReference>
<dbReference type="GO" id="GO:0022625">
    <property type="term" value="C:cytosolic large ribosomal subunit"/>
    <property type="evidence" value="ECO:0007669"/>
    <property type="project" value="TreeGrafter"/>
</dbReference>
<evidence type="ECO:0000256" key="2">
    <source>
        <dbReference type="ARBA" id="ARBA00022980"/>
    </source>
</evidence>
<name>A0A9W4T3N1_9GLOM</name>
<organism evidence="6 7">
    <name type="scientific">Funneliformis geosporum</name>
    <dbReference type="NCBI Taxonomy" id="1117311"/>
    <lineage>
        <taxon>Eukaryota</taxon>
        <taxon>Fungi</taxon>
        <taxon>Fungi incertae sedis</taxon>
        <taxon>Mucoromycota</taxon>
        <taxon>Glomeromycotina</taxon>
        <taxon>Glomeromycetes</taxon>
        <taxon>Glomerales</taxon>
        <taxon>Glomeraceae</taxon>
        <taxon>Funneliformis</taxon>
    </lineage>
</organism>